<organism evidence="9 10">
    <name type="scientific">Paenibacillus hexagrammi</name>
    <dbReference type="NCBI Taxonomy" id="2908839"/>
    <lineage>
        <taxon>Bacteria</taxon>
        <taxon>Bacillati</taxon>
        <taxon>Bacillota</taxon>
        <taxon>Bacilli</taxon>
        <taxon>Bacillales</taxon>
        <taxon>Paenibacillaceae</taxon>
        <taxon>Paenibacillus</taxon>
    </lineage>
</organism>
<feature type="transmembrane region" description="Helical" evidence="8">
    <location>
        <begin position="119"/>
        <end position="144"/>
    </location>
</feature>
<evidence type="ECO:0000256" key="5">
    <source>
        <dbReference type="ARBA" id="ARBA00022692"/>
    </source>
</evidence>
<feature type="transmembrane region" description="Helical" evidence="8">
    <location>
        <begin position="385"/>
        <end position="402"/>
    </location>
</feature>
<dbReference type="InterPro" id="IPR050297">
    <property type="entry name" value="LipidA_mod_glycosyltrf_83"/>
</dbReference>
<keyword evidence="2" id="KW-1003">Cell membrane</keyword>
<evidence type="ECO:0000313" key="9">
    <source>
        <dbReference type="EMBL" id="UJF35687.1"/>
    </source>
</evidence>
<keyword evidence="6 8" id="KW-1133">Transmembrane helix</keyword>
<feature type="transmembrane region" description="Helical" evidence="8">
    <location>
        <begin position="188"/>
        <end position="218"/>
    </location>
</feature>
<dbReference type="RefSeq" id="WP_235122248.1">
    <property type="nucleotide sequence ID" value="NZ_CP090978.1"/>
</dbReference>
<evidence type="ECO:0008006" key="11">
    <source>
        <dbReference type="Google" id="ProtNLM"/>
    </source>
</evidence>
<comment type="subcellular location">
    <subcellularLocation>
        <location evidence="1">Cell membrane</location>
        <topology evidence="1">Multi-pass membrane protein</topology>
    </subcellularLocation>
</comment>
<proteinExistence type="predicted"/>
<evidence type="ECO:0000256" key="1">
    <source>
        <dbReference type="ARBA" id="ARBA00004651"/>
    </source>
</evidence>
<keyword evidence="10" id="KW-1185">Reference proteome</keyword>
<feature type="transmembrane region" description="Helical" evidence="8">
    <location>
        <begin position="159"/>
        <end position="176"/>
    </location>
</feature>
<feature type="transmembrane region" description="Helical" evidence="8">
    <location>
        <begin position="362"/>
        <end position="379"/>
    </location>
</feature>
<evidence type="ECO:0000313" key="10">
    <source>
        <dbReference type="Proteomes" id="UP001649230"/>
    </source>
</evidence>
<keyword evidence="7 8" id="KW-0472">Membrane</keyword>
<accession>A0ABY3SPC1</accession>
<gene>
    <name evidence="9" type="ORF">L0M14_11705</name>
</gene>
<feature type="transmembrane region" description="Helical" evidence="8">
    <location>
        <begin position="224"/>
        <end position="244"/>
    </location>
</feature>
<evidence type="ECO:0000256" key="4">
    <source>
        <dbReference type="ARBA" id="ARBA00022679"/>
    </source>
</evidence>
<keyword evidence="3" id="KW-0328">Glycosyltransferase</keyword>
<keyword evidence="4" id="KW-0808">Transferase</keyword>
<dbReference type="EMBL" id="CP090978">
    <property type="protein sequence ID" value="UJF35687.1"/>
    <property type="molecule type" value="Genomic_DNA"/>
</dbReference>
<reference evidence="9 10" key="1">
    <citation type="journal article" date="2024" name="Int. J. Syst. Evol. Microbiol.">
        <title>Paenibacillus hexagrammi sp. nov., a novel bacterium isolated from the gut content of Hexagrammos agrammus.</title>
        <authorList>
            <person name="Jung H.K."/>
            <person name="Kim D.G."/>
            <person name="Zin H."/>
            <person name="Park J."/>
            <person name="Jung H."/>
            <person name="Kim Y.O."/>
            <person name="Kong H.J."/>
            <person name="Kim J.W."/>
            <person name="Kim Y.S."/>
        </authorList>
    </citation>
    <scope>NUCLEOTIDE SEQUENCE [LARGE SCALE GENOMIC DNA]</scope>
    <source>
        <strain evidence="9 10">YPD9-1</strain>
    </source>
</reference>
<feature type="transmembrane region" description="Helical" evidence="8">
    <location>
        <begin position="339"/>
        <end position="355"/>
    </location>
</feature>
<evidence type="ECO:0000256" key="6">
    <source>
        <dbReference type="ARBA" id="ARBA00022989"/>
    </source>
</evidence>
<keyword evidence="5 8" id="KW-0812">Transmembrane</keyword>
<name>A0ABY3SPC1_9BACL</name>
<evidence type="ECO:0000256" key="8">
    <source>
        <dbReference type="SAM" id="Phobius"/>
    </source>
</evidence>
<evidence type="ECO:0000256" key="2">
    <source>
        <dbReference type="ARBA" id="ARBA00022475"/>
    </source>
</evidence>
<dbReference type="Proteomes" id="UP001649230">
    <property type="component" value="Chromosome"/>
</dbReference>
<dbReference type="PANTHER" id="PTHR33908:SF11">
    <property type="entry name" value="MEMBRANE PROTEIN"/>
    <property type="match status" value="1"/>
</dbReference>
<sequence>MNRSSQVLLIKCVTFILIVGIGVWLRFYFIDWNKEDFFQQMQVRLAGDEVGYDLAARQLIEKGIYGYAPYAYSTEPNAFTTPGYPLFLAACYLIFGYGVEPPIKEIQLTQLVMDAVTGIFLYLISLKLLRSFPISCILLILYYLHPSFILAPSYLLTETLYGAFFLLFVLLLVRYLDNDLPTKLQSLTLGLIFGVVVLIRPAIVPFLGLFLTCLIVFFVKKRVVLQSGLLILTGFITIMLPWWIRNLFILHKWVWLAEQAGNPLLWGTFPYNENPPIDVSNDPAVMKRMAMERIKEGFQNEPLLYMKWYTVGKIWILLKDIYSGFLGIHNLILIRLHRIIVIMGLLSWLLSLFVEWKNDRRIVWVGILIGISILVYLPFAPTSRYFYPVVPLSLLGVGWLIRRCSFSIIRLKKHNT</sequence>
<evidence type="ECO:0000256" key="7">
    <source>
        <dbReference type="ARBA" id="ARBA00023136"/>
    </source>
</evidence>
<feature type="transmembrane region" description="Helical" evidence="8">
    <location>
        <begin position="7"/>
        <end position="29"/>
    </location>
</feature>
<dbReference type="PANTHER" id="PTHR33908">
    <property type="entry name" value="MANNOSYLTRANSFERASE YKCB-RELATED"/>
    <property type="match status" value="1"/>
</dbReference>
<evidence type="ECO:0000256" key="3">
    <source>
        <dbReference type="ARBA" id="ARBA00022676"/>
    </source>
</evidence>
<protein>
    <recommendedName>
        <fullName evidence="11">Glycosyltransferase RgtA/B/C/D-like domain-containing protein</fullName>
    </recommendedName>
</protein>